<keyword evidence="4" id="KW-0964">Secreted</keyword>
<evidence type="ECO:0000256" key="3">
    <source>
        <dbReference type="ARBA" id="ARBA00022448"/>
    </source>
</evidence>
<dbReference type="RefSeq" id="XP_040590300.1">
    <property type="nucleotide sequence ID" value="XM_040734366.1"/>
</dbReference>
<keyword evidence="6" id="KW-0445">Lipid transport</keyword>
<dbReference type="GeneID" id="101825021"/>
<dbReference type="RefSeq" id="XP_005086405.1">
    <property type="nucleotide sequence ID" value="XM_005086348.4"/>
</dbReference>
<proteinExistence type="inferred from homology"/>
<organism evidence="9 10">
    <name type="scientific">Mesocricetus auratus</name>
    <name type="common">Golden hamster</name>
    <dbReference type="NCBI Taxonomy" id="10036"/>
    <lineage>
        <taxon>Eukaryota</taxon>
        <taxon>Metazoa</taxon>
        <taxon>Chordata</taxon>
        <taxon>Craniata</taxon>
        <taxon>Vertebrata</taxon>
        <taxon>Euteleostomi</taxon>
        <taxon>Mammalia</taxon>
        <taxon>Eutheria</taxon>
        <taxon>Euarchontoglires</taxon>
        <taxon>Glires</taxon>
        <taxon>Rodentia</taxon>
        <taxon>Myomorpha</taxon>
        <taxon>Muroidea</taxon>
        <taxon>Cricetidae</taxon>
        <taxon>Cricetinae</taxon>
        <taxon>Mesocricetus</taxon>
    </lineage>
</organism>
<evidence type="ECO:0000313" key="10">
    <source>
        <dbReference type="RefSeq" id="XP_040590300.1"/>
    </source>
</evidence>
<keyword evidence="5 8" id="KW-0732">Signal</keyword>
<evidence type="ECO:0000256" key="5">
    <source>
        <dbReference type="ARBA" id="ARBA00022729"/>
    </source>
</evidence>
<feature type="signal peptide" evidence="8">
    <location>
        <begin position="1"/>
        <end position="26"/>
    </location>
</feature>
<evidence type="ECO:0000256" key="1">
    <source>
        <dbReference type="ARBA" id="ARBA00004613"/>
    </source>
</evidence>
<dbReference type="Proteomes" id="UP000886700">
    <property type="component" value="Unplaced"/>
</dbReference>
<keyword evidence="9" id="KW-1185">Reference proteome</keyword>
<dbReference type="InterPro" id="IPR043081">
    <property type="entry name" value="ApoC-1_sf"/>
</dbReference>
<dbReference type="Pfam" id="PF04691">
    <property type="entry name" value="ApoC-I"/>
    <property type="match status" value="1"/>
</dbReference>
<dbReference type="PANTHER" id="PTHR16565">
    <property type="entry name" value="APOLIPOPROTEIN C-I"/>
    <property type="match status" value="1"/>
</dbReference>
<evidence type="ECO:0000256" key="7">
    <source>
        <dbReference type="ARBA" id="ARBA00045477"/>
    </source>
</evidence>
<comment type="subcellular location">
    <subcellularLocation>
        <location evidence="1">Secreted</location>
    </subcellularLocation>
</comment>
<evidence type="ECO:0000256" key="2">
    <source>
        <dbReference type="ARBA" id="ARBA00009204"/>
    </source>
</evidence>
<protein>
    <submittedName>
        <fullName evidence="10">Apolipoprotein C-I</fullName>
    </submittedName>
</protein>
<evidence type="ECO:0000256" key="6">
    <source>
        <dbReference type="ARBA" id="ARBA00023055"/>
    </source>
</evidence>
<name>A0ABM2WHI1_MESAU</name>
<dbReference type="InterPro" id="IPR006781">
    <property type="entry name" value="ApoC-I"/>
</dbReference>
<dbReference type="Gene3D" id="4.10.260.30">
    <property type="entry name" value="Apolipoprotein C-I"/>
    <property type="match status" value="1"/>
</dbReference>
<accession>A0ABM2WHI1</accession>
<comment type="similarity">
    <text evidence="2">Belongs to the apolipoprotein C1 family.</text>
</comment>
<feature type="chain" id="PRO_5045392152" evidence="8">
    <location>
        <begin position="27"/>
        <end position="88"/>
    </location>
</feature>
<keyword evidence="3" id="KW-0813">Transport</keyword>
<sequence length="88" mass="9870">MRLLISLPVLIVVLAMALEGPAPAQATPDLSSAFENLPEKLKEFGNTLEDKARAAIEHIKQKEILTKTRTWFSETFGKLKEKLKTTFD</sequence>
<evidence type="ECO:0000256" key="8">
    <source>
        <dbReference type="SAM" id="SignalP"/>
    </source>
</evidence>
<reference evidence="10" key="1">
    <citation type="submission" date="2025-08" db="UniProtKB">
        <authorList>
            <consortium name="RefSeq"/>
        </authorList>
    </citation>
    <scope>IDENTIFICATION</scope>
    <source>
        <tissue evidence="10">Liver</tissue>
    </source>
</reference>
<gene>
    <name evidence="10" type="primary">Apoc1</name>
</gene>
<evidence type="ECO:0000256" key="4">
    <source>
        <dbReference type="ARBA" id="ARBA00022525"/>
    </source>
</evidence>
<comment type="function">
    <text evidence="7">Inhibitor of lipoprotein binding to the low density lipoprotein (LDL) receptor, LDL receptor-related protein, and very low density lipoprotein (VLDL) receptor. Associates with high density lipoproteins (HDL) and the triacylglycerol-rich lipoproteins in the plasma and makes up about 10% of the protein of the VLDL and 2% of that of HDL. Appears to interfere directly with fatty acid uptake and is also the major plasma inhibitor of cholesteryl ester transfer protein (CETP). Modulates the interaction of APOE with beta-migrating VLDL and inhibits binding of beta-VLDL to the LDL receptor-related protein. Binds free fatty acids and reduces their intracellular esterification.</text>
</comment>
<dbReference type="PANTHER" id="PTHR16565:SF2">
    <property type="entry name" value="APOLIPOPROTEIN C-I"/>
    <property type="match status" value="1"/>
</dbReference>
<evidence type="ECO:0000313" key="9">
    <source>
        <dbReference type="Proteomes" id="UP000886700"/>
    </source>
</evidence>